<proteinExistence type="predicted"/>
<dbReference type="Proteomes" id="UP001482620">
    <property type="component" value="Unassembled WGS sequence"/>
</dbReference>
<protein>
    <submittedName>
        <fullName evidence="1">Uncharacterized protein</fullName>
    </submittedName>
</protein>
<comment type="caution">
    <text evidence="1">The sequence shown here is derived from an EMBL/GenBank/DDBJ whole genome shotgun (WGS) entry which is preliminary data.</text>
</comment>
<evidence type="ECO:0000313" key="2">
    <source>
        <dbReference type="Proteomes" id="UP001482620"/>
    </source>
</evidence>
<accession>A0ABV0VL34</accession>
<evidence type="ECO:0000313" key="1">
    <source>
        <dbReference type="EMBL" id="MEQ2257023.1"/>
    </source>
</evidence>
<reference evidence="1 2" key="1">
    <citation type="submission" date="2021-06" db="EMBL/GenBank/DDBJ databases">
        <authorList>
            <person name="Palmer J.M."/>
        </authorList>
    </citation>
    <scope>NUCLEOTIDE SEQUENCE [LARGE SCALE GENOMIC DNA]</scope>
    <source>
        <strain evidence="2">if_2019</strain>
        <tissue evidence="1">Muscle</tissue>
    </source>
</reference>
<sequence>MNLGCVGPAAETELCSGGKPFIWGDLARQDDTRTGNLASGWGLCAALWGVSNLLNILTTSHLQTVAALAKGYWCNSSSCSTNTGKRSRQKCLA</sequence>
<organism evidence="1 2">
    <name type="scientific">Ilyodon furcidens</name>
    <name type="common">goldbreast splitfin</name>
    <dbReference type="NCBI Taxonomy" id="33524"/>
    <lineage>
        <taxon>Eukaryota</taxon>
        <taxon>Metazoa</taxon>
        <taxon>Chordata</taxon>
        <taxon>Craniata</taxon>
        <taxon>Vertebrata</taxon>
        <taxon>Euteleostomi</taxon>
        <taxon>Actinopterygii</taxon>
        <taxon>Neopterygii</taxon>
        <taxon>Teleostei</taxon>
        <taxon>Neoteleostei</taxon>
        <taxon>Acanthomorphata</taxon>
        <taxon>Ovalentaria</taxon>
        <taxon>Atherinomorphae</taxon>
        <taxon>Cyprinodontiformes</taxon>
        <taxon>Goodeidae</taxon>
        <taxon>Ilyodon</taxon>
    </lineage>
</organism>
<dbReference type="EMBL" id="JAHRIQ010108680">
    <property type="protein sequence ID" value="MEQ2257023.1"/>
    <property type="molecule type" value="Genomic_DNA"/>
</dbReference>
<name>A0ABV0VL34_9TELE</name>
<gene>
    <name evidence="1" type="ORF">ILYODFUR_030142</name>
</gene>
<keyword evidence="2" id="KW-1185">Reference proteome</keyword>